<evidence type="ECO:0000313" key="5">
    <source>
        <dbReference type="EMBL" id="AQZ49653.1"/>
    </source>
</evidence>
<organism evidence="5 6">
    <name type="scientific">Martelella mediterranea DSM 17316</name>
    <dbReference type="NCBI Taxonomy" id="1122214"/>
    <lineage>
        <taxon>Bacteria</taxon>
        <taxon>Pseudomonadati</taxon>
        <taxon>Pseudomonadota</taxon>
        <taxon>Alphaproteobacteria</taxon>
        <taxon>Hyphomicrobiales</taxon>
        <taxon>Aurantimonadaceae</taxon>
        <taxon>Martelella</taxon>
    </lineage>
</organism>
<dbReference type="GO" id="GO:0015768">
    <property type="term" value="P:maltose transport"/>
    <property type="evidence" value="ECO:0007669"/>
    <property type="project" value="TreeGrafter"/>
</dbReference>
<dbReference type="PANTHER" id="PTHR30061:SF50">
    <property type="entry name" value="MALTOSE_MALTODEXTRIN-BINDING PERIPLASMIC PROTEIN"/>
    <property type="match status" value="1"/>
</dbReference>
<keyword evidence="3" id="KW-0732">Signal</keyword>
<name>A0A1U9YW30_9HYPH</name>
<evidence type="ECO:0000256" key="4">
    <source>
        <dbReference type="ARBA" id="ARBA00022764"/>
    </source>
</evidence>
<sequence length="375" mass="40954">MTTLKGMTWTHPRGFEPLAASADEWREKTGVEVKWEKPGLEELEDLTPVDIARDYDLIVIDHPHLGQITTDNCLAPLDVEGREDEREAMKKGSVGGAFEAFHYKAHQWAFPIDVDAQVMAYRPDRAPSLPDNWDDLIKLAEDGHVMVPLRPPHNLLTFFTLAANAGTPCRNDGAGNLIDEDDGIAAYERLVELAQLVPEDNQAMDPVGVLEALSAPDTQASISPYVAGYALYARDGFRHHRLGFANMPGLGERGPAGSVLGGTGIAVSAFSENRDAAIDYAYWIASGPVQASLYAEAGGQPGHADGWKSLDVNGAVNGFYRNIADTAAHAYMRPRHNGYIWFQREASDVLNEALRTDAPAIAVIGRLNKLFEDSF</sequence>
<dbReference type="GO" id="GO:0042956">
    <property type="term" value="P:maltodextrin transmembrane transport"/>
    <property type="evidence" value="ECO:0007669"/>
    <property type="project" value="TreeGrafter"/>
</dbReference>
<dbReference type="eggNOG" id="COG1653">
    <property type="taxonomic scope" value="Bacteria"/>
</dbReference>
<dbReference type="RefSeq" id="WP_018064735.1">
    <property type="nucleotide sequence ID" value="NZ_AQWH01000008.1"/>
</dbReference>
<proteinExistence type="inferred from homology"/>
<keyword evidence="4" id="KW-0574">Periplasm</keyword>
<dbReference type="Pfam" id="PF13416">
    <property type="entry name" value="SBP_bac_8"/>
    <property type="match status" value="1"/>
</dbReference>
<gene>
    <name evidence="5" type="ORF">Mame_00270</name>
</gene>
<dbReference type="KEGG" id="mmed:Mame_00270"/>
<evidence type="ECO:0000256" key="1">
    <source>
        <dbReference type="ARBA" id="ARBA00008520"/>
    </source>
</evidence>
<keyword evidence="2" id="KW-0813">Transport</keyword>
<dbReference type="EMBL" id="CP020330">
    <property type="protein sequence ID" value="AQZ49653.1"/>
    <property type="molecule type" value="Genomic_DNA"/>
</dbReference>
<keyword evidence="6" id="KW-1185">Reference proteome</keyword>
<accession>A0A1U9YW30</accession>
<evidence type="ECO:0000256" key="2">
    <source>
        <dbReference type="ARBA" id="ARBA00022448"/>
    </source>
</evidence>
<dbReference type="GO" id="GO:1901982">
    <property type="term" value="F:maltose binding"/>
    <property type="evidence" value="ECO:0007669"/>
    <property type="project" value="TreeGrafter"/>
</dbReference>
<dbReference type="SUPFAM" id="SSF53850">
    <property type="entry name" value="Periplasmic binding protein-like II"/>
    <property type="match status" value="1"/>
</dbReference>
<dbReference type="STRING" id="1122214.Mame_00270"/>
<evidence type="ECO:0000256" key="3">
    <source>
        <dbReference type="ARBA" id="ARBA00022729"/>
    </source>
</evidence>
<dbReference type="Proteomes" id="UP000191135">
    <property type="component" value="Chromosome"/>
</dbReference>
<reference evidence="5 6" key="1">
    <citation type="submission" date="2017-03" db="EMBL/GenBank/DDBJ databases">
        <title>Foreign affairs: Plasmid Transfer between Roseobacters and Rhizobia.</title>
        <authorList>
            <person name="Bartling P."/>
            <person name="Bunk B."/>
            <person name="Overmann J."/>
            <person name="Brinkmann H."/>
            <person name="Petersen J."/>
        </authorList>
    </citation>
    <scope>NUCLEOTIDE SEQUENCE [LARGE SCALE GENOMIC DNA]</scope>
    <source>
        <strain evidence="5 6">MACL11</strain>
    </source>
</reference>
<evidence type="ECO:0000313" key="6">
    <source>
        <dbReference type="Proteomes" id="UP000191135"/>
    </source>
</evidence>
<protein>
    <submittedName>
        <fullName evidence="5">Maltose ABC transporter periplasmic protein</fullName>
    </submittedName>
</protein>
<comment type="similarity">
    <text evidence="1">Belongs to the bacterial solute-binding protein 1 family.</text>
</comment>
<dbReference type="AlphaFoldDB" id="A0A1U9YW30"/>
<dbReference type="InterPro" id="IPR006059">
    <property type="entry name" value="SBP"/>
</dbReference>
<dbReference type="PANTHER" id="PTHR30061">
    <property type="entry name" value="MALTOSE-BINDING PERIPLASMIC PROTEIN"/>
    <property type="match status" value="1"/>
</dbReference>
<dbReference type="GO" id="GO:0055052">
    <property type="term" value="C:ATP-binding cassette (ABC) transporter complex, substrate-binding subunit-containing"/>
    <property type="evidence" value="ECO:0007669"/>
    <property type="project" value="TreeGrafter"/>
</dbReference>
<dbReference type="Gene3D" id="3.40.190.10">
    <property type="entry name" value="Periplasmic binding protein-like II"/>
    <property type="match status" value="1"/>
</dbReference>